<dbReference type="CDD" id="cd06257">
    <property type="entry name" value="DnaJ"/>
    <property type="match status" value="1"/>
</dbReference>
<dbReference type="Gene3D" id="1.10.287.110">
    <property type="entry name" value="DnaJ domain"/>
    <property type="match status" value="1"/>
</dbReference>
<dbReference type="SUPFAM" id="SSF46565">
    <property type="entry name" value="Chaperone J-domain"/>
    <property type="match status" value="1"/>
</dbReference>
<dbReference type="OrthoDB" id="10250354at2759"/>
<feature type="domain" description="J" evidence="3">
    <location>
        <begin position="3"/>
        <end position="68"/>
    </location>
</feature>
<name>A0A437A952_ARTFL</name>
<dbReference type="InterPro" id="IPR018253">
    <property type="entry name" value="DnaJ_domain_CS"/>
</dbReference>
<organism evidence="4 5">
    <name type="scientific">Arthrobotrys flagrans</name>
    <name type="common">Nematode-trapping fungus</name>
    <name type="synonym">Trichothecium flagrans</name>
    <dbReference type="NCBI Taxonomy" id="97331"/>
    <lineage>
        <taxon>Eukaryota</taxon>
        <taxon>Fungi</taxon>
        <taxon>Dikarya</taxon>
        <taxon>Ascomycota</taxon>
        <taxon>Pezizomycotina</taxon>
        <taxon>Orbiliomycetes</taxon>
        <taxon>Orbiliales</taxon>
        <taxon>Orbiliaceae</taxon>
        <taxon>Arthrobotrys</taxon>
    </lineage>
</organism>
<gene>
    <name evidence="4" type="ORF">DFL_001966</name>
</gene>
<feature type="compositionally biased region" description="Basic and acidic residues" evidence="2">
    <location>
        <begin position="240"/>
        <end position="401"/>
    </location>
</feature>
<dbReference type="VEuPathDB" id="FungiDB:DFL_001966"/>
<feature type="coiled-coil region" evidence="1">
    <location>
        <begin position="129"/>
        <end position="170"/>
    </location>
</feature>
<dbReference type="SMART" id="SM00271">
    <property type="entry name" value="DnaJ"/>
    <property type="match status" value="1"/>
</dbReference>
<comment type="caution">
    <text evidence="4">The sequence shown here is derived from an EMBL/GenBank/DDBJ whole genome shotgun (WGS) entry which is preliminary data.</text>
</comment>
<dbReference type="InterPro" id="IPR001623">
    <property type="entry name" value="DnaJ_domain"/>
</dbReference>
<evidence type="ECO:0000256" key="2">
    <source>
        <dbReference type="SAM" id="MobiDB-lite"/>
    </source>
</evidence>
<dbReference type="InterPro" id="IPR036869">
    <property type="entry name" value="J_dom_sf"/>
</dbReference>
<dbReference type="PANTHER" id="PTHR24074">
    <property type="entry name" value="CO-CHAPERONE PROTEIN DJLA"/>
    <property type="match status" value="1"/>
</dbReference>
<keyword evidence="1" id="KW-0175">Coiled coil</keyword>
<evidence type="ECO:0000256" key="1">
    <source>
        <dbReference type="SAM" id="Coils"/>
    </source>
</evidence>
<dbReference type="Pfam" id="PF00226">
    <property type="entry name" value="DnaJ"/>
    <property type="match status" value="1"/>
</dbReference>
<feature type="compositionally biased region" description="Polar residues" evidence="2">
    <location>
        <begin position="90"/>
        <end position="103"/>
    </location>
</feature>
<feature type="region of interest" description="Disordered" evidence="2">
    <location>
        <begin position="240"/>
        <end position="463"/>
    </location>
</feature>
<evidence type="ECO:0000259" key="3">
    <source>
        <dbReference type="PROSITE" id="PS50076"/>
    </source>
</evidence>
<sequence>MQDHYVILGISVTATGEEIKQAYKKAALRTHPDKNNNSQSANEEFKKVNAAYECLSDPIKRKGYDRIRKPSTSNPFTSSSRPSNTTNPSQGTSYSSYDPRNYSTPRDILEEEVRLSQKWRSHNLQKVGMEARKKTYHDMKEKIADLKRQMDRVQEEMKKREEERKFKTTRTWLGSMVWGEVVLPKEEVNWYEEVERESLMKLNSLRIKISKEETEFKRMESYPSQWEEWKRQDGIRQREEDNLKVKKERRKAADQAEAKRKAEEEQRERERKTREEAEKARKARAEAQARARAESLRKAQEERRKREEEAERLRKEQEEAERLRKEREEAERVRRWQMEAEKLRKKHEEAKRYREMQEAEKLRKAEEEHEKIYQKHVEGRERAREQAREQARREAQDKVNPQEDVENIVQEREEYIKGTKRQRQQKPRGNSGPPRSRQARLSRPPRTQNPSSSRPQVICTHQNYWRKIDISSEDYQGMC</sequence>
<dbReference type="PROSITE" id="PS50076">
    <property type="entry name" value="DNAJ_2"/>
    <property type="match status" value="1"/>
</dbReference>
<reference evidence="4 5" key="1">
    <citation type="submission" date="2019-01" db="EMBL/GenBank/DDBJ databases">
        <title>Intercellular communication is required for trap formation in the nematode-trapping fungus Duddingtonia flagrans.</title>
        <authorList>
            <person name="Youssar L."/>
            <person name="Wernet V."/>
            <person name="Hensel N."/>
            <person name="Hildebrandt H.-G."/>
            <person name="Fischer R."/>
        </authorList>
    </citation>
    <scope>NUCLEOTIDE SEQUENCE [LARGE SCALE GENOMIC DNA]</scope>
    <source>
        <strain evidence="4 5">CBS H-5679</strain>
    </source>
</reference>
<feature type="compositionally biased region" description="Polar residues" evidence="2">
    <location>
        <begin position="445"/>
        <end position="463"/>
    </location>
</feature>
<dbReference type="EMBL" id="SAEB01000003">
    <property type="protein sequence ID" value="RVD87755.1"/>
    <property type="molecule type" value="Genomic_DNA"/>
</dbReference>
<keyword evidence="5" id="KW-1185">Reference proteome</keyword>
<dbReference type="PRINTS" id="PR00625">
    <property type="entry name" value="JDOMAIN"/>
</dbReference>
<protein>
    <recommendedName>
        <fullName evidence="3">J domain-containing protein</fullName>
    </recommendedName>
</protein>
<dbReference type="STRING" id="97331.A0A437A952"/>
<dbReference type="AlphaFoldDB" id="A0A437A952"/>
<dbReference type="GeneID" id="93584277"/>
<dbReference type="PROSITE" id="PS00636">
    <property type="entry name" value="DNAJ_1"/>
    <property type="match status" value="1"/>
</dbReference>
<evidence type="ECO:0000313" key="4">
    <source>
        <dbReference type="EMBL" id="RVD87755.1"/>
    </source>
</evidence>
<proteinExistence type="predicted"/>
<accession>A0A437A952</accession>
<evidence type="ECO:0000313" key="5">
    <source>
        <dbReference type="Proteomes" id="UP000283090"/>
    </source>
</evidence>
<feature type="region of interest" description="Disordered" evidence="2">
    <location>
        <begin position="63"/>
        <end position="103"/>
    </location>
</feature>
<dbReference type="RefSeq" id="XP_067493299.1">
    <property type="nucleotide sequence ID" value="XM_067630678.1"/>
</dbReference>
<dbReference type="Proteomes" id="UP000283090">
    <property type="component" value="Unassembled WGS sequence"/>
</dbReference>
<dbReference type="InterPro" id="IPR050817">
    <property type="entry name" value="DjlA_DnaK_co-chaperone"/>
</dbReference>
<feature type="compositionally biased region" description="Low complexity" evidence="2">
    <location>
        <begin position="70"/>
        <end position="89"/>
    </location>
</feature>